<proteinExistence type="predicted"/>
<organism evidence="2 3">
    <name type="scientific">Halorhodospira halochloris</name>
    <name type="common">Ectothiorhodospira halochloris</name>
    <dbReference type="NCBI Taxonomy" id="1052"/>
    <lineage>
        <taxon>Bacteria</taxon>
        <taxon>Pseudomonadati</taxon>
        <taxon>Pseudomonadota</taxon>
        <taxon>Gammaproteobacteria</taxon>
        <taxon>Chromatiales</taxon>
        <taxon>Ectothiorhodospiraceae</taxon>
        <taxon>Halorhodospira</taxon>
    </lineage>
</organism>
<keyword evidence="1" id="KW-0812">Transmembrane</keyword>
<evidence type="ECO:0000256" key="1">
    <source>
        <dbReference type="SAM" id="Phobius"/>
    </source>
</evidence>
<dbReference type="KEGG" id="hhk:HH1059_06610"/>
<dbReference type="RefSeq" id="WP_096408274.1">
    <property type="nucleotide sequence ID" value="NZ_AP017372.2"/>
</dbReference>
<gene>
    <name evidence="2" type="ORF">HH1059_06610</name>
</gene>
<reference evidence="2" key="1">
    <citation type="submission" date="2016-02" db="EMBL/GenBank/DDBJ databases">
        <title>Halorhodospira halochloris DSM-1059 complete genome, version 2.</title>
        <authorList>
            <person name="Tsukatani Y."/>
        </authorList>
    </citation>
    <scope>NUCLEOTIDE SEQUENCE</scope>
    <source>
        <strain evidence="2">DSM 1059</strain>
    </source>
</reference>
<sequence>MFIRADSESKSWDNPLSGRQSGGVLLVALAGLVVASVAAVGVAHIASSTSLVSSTDSHSDRALYATESARLLIKSDISESELDRLDERHNRAENNVDIEGIKVGYRDEQGTWGFGREKDPREGYSEVWVGWSGGARPSEAAAVHKIGRPISEAGKLENLRQDSKCETKNDKIGPSQRGDIDDCWLDPDDELTLQGAPASNVGGKICVVGDVSIKGAGAITPADFFVDGSVITGDLHVSGRYGAEDFTIISNIEGNYWENSEWLDCVEAMMENGDSQSQWQYVRR</sequence>
<name>A0A0X8X9D3_HALHR</name>
<dbReference type="AlphaFoldDB" id="A0A0X8X9D3"/>
<evidence type="ECO:0000313" key="3">
    <source>
        <dbReference type="Proteomes" id="UP000218890"/>
    </source>
</evidence>
<dbReference type="EMBL" id="AP017372">
    <property type="protein sequence ID" value="BAU57348.1"/>
    <property type="molecule type" value="Genomic_DNA"/>
</dbReference>
<evidence type="ECO:0000313" key="2">
    <source>
        <dbReference type="EMBL" id="BAU57348.1"/>
    </source>
</evidence>
<keyword evidence="3" id="KW-1185">Reference proteome</keyword>
<keyword evidence="1" id="KW-1133">Transmembrane helix</keyword>
<accession>A0A0X8X9D3</accession>
<dbReference type="Proteomes" id="UP000218890">
    <property type="component" value="Chromosome"/>
</dbReference>
<protein>
    <submittedName>
        <fullName evidence="2">Uncharacterized protein</fullName>
    </submittedName>
</protein>
<keyword evidence="1" id="KW-0472">Membrane</keyword>
<feature type="transmembrane region" description="Helical" evidence="1">
    <location>
        <begin position="21"/>
        <end position="46"/>
    </location>
</feature>